<dbReference type="AlphaFoldDB" id="A0A6J4ML53"/>
<evidence type="ECO:0000256" key="1">
    <source>
        <dbReference type="SAM" id="MobiDB-lite"/>
    </source>
</evidence>
<sequence>MDPVDRPHRVYEREPAEFDRVVPSTLDRSSPVVRDHSNVRRH</sequence>
<accession>A0A6J4ML53</accession>
<proteinExistence type="predicted"/>
<feature type="region of interest" description="Disordered" evidence="1">
    <location>
        <begin position="21"/>
        <end position="42"/>
    </location>
</feature>
<organism evidence="2">
    <name type="scientific">uncultured Nocardioidaceae bacterium</name>
    <dbReference type="NCBI Taxonomy" id="253824"/>
    <lineage>
        <taxon>Bacteria</taxon>
        <taxon>Bacillati</taxon>
        <taxon>Actinomycetota</taxon>
        <taxon>Actinomycetes</taxon>
        <taxon>Propionibacteriales</taxon>
        <taxon>Nocardioidaceae</taxon>
        <taxon>environmental samples</taxon>
    </lineage>
</organism>
<protein>
    <submittedName>
        <fullName evidence="2">Uncharacterized protein</fullName>
    </submittedName>
</protein>
<reference evidence="2" key="1">
    <citation type="submission" date="2020-02" db="EMBL/GenBank/DDBJ databases">
        <authorList>
            <person name="Meier V. D."/>
        </authorList>
    </citation>
    <scope>NUCLEOTIDE SEQUENCE</scope>
    <source>
        <strain evidence="2">AVDCRST_MAG46</strain>
    </source>
</reference>
<gene>
    <name evidence="2" type="ORF">AVDCRST_MAG46-3394</name>
</gene>
<evidence type="ECO:0000313" key="2">
    <source>
        <dbReference type="EMBL" id="CAA9362332.1"/>
    </source>
</evidence>
<name>A0A6J4ML53_9ACTN</name>
<dbReference type="EMBL" id="CADCUD010000240">
    <property type="protein sequence ID" value="CAA9362332.1"/>
    <property type="molecule type" value="Genomic_DNA"/>
</dbReference>
<feature type="compositionally biased region" description="Basic and acidic residues" evidence="1">
    <location>
        <begin position="33"/>
        <end position="42"/>
    </location>
</feature>